<keyword evidence="2" id="KW-1185">Reference proteome</keyword>
<feature type="non-terminal residue" evidence="1">
    <location>
        <position position="95"/>
    </location>
</feature>
<dbReference type="OrthoDB" id="6221744at2759"/>
<dbReference type="GO" id="GO:0000124">
    <property type="term" value="C:SAGA complex"/>
    <property type="evidence" value="ECO:0007669"/>
    <property type="project" value="InterPro"/>
</dbReference>
<reference evidence="1 2" key="1">
    <citation type="submission" date="2017-03" db="EMBL/GenBank/DDBJ databases">
        <title>Genome Survey of Euroglyphus maynei.</title>
        <authorList>
            <person name="Arlian L.G."/>
            <person name="Morgan M.S."/>
            <person name="Rider S.D."/>
        </authorList>
    </citation>
    <scope>NUCLEOTIDE SEQUENCE [LARGE SCALE GENOMIC DNA]</scope>
    <source>
        <strain evidence="1">Arlian Lab</strain>
        <tissue evidence="1">Whole body</tissue>
    </source>
</reference>
<organism evidence="1 2">
    <name type="scientific">Euroglyphus maynei</name>
    <name type="common">Mayne's house dust mite</name>
    <dbReference type="NCBI Taxonomy" id="6958"/>
    <lineage>
        <taxon>Eukaryota</taxon>
        <taxon>Metazoa</taxon>
        <taxon>Ecdysozoa</taxon>
        <taxon>Arthropoda</taxon>
        <taxon>Chelicerata</taxon>
        <taxon>Arachnida</taxon>
        <taxon>Acari</taxon>
        <taxon>Acariformes</taxon>
        <taxon>Sarcoptiformes</taxon>
        <taxon>Astigmata</taxon>
        <taxon>Psoroptidia</taxon>
        <taxon>Analgoidea</taxon>
        <taxon>Pyroglyphidae</taxon>
        <taxon>Pyroglyphinae</taxon>
        <taxon>Euroglyphus</taxon>
    </lineage>
</organism>
<proteinExistence type="inferred from homology"/>
<dbReference type="Gene3D" id="1.10.246.140">
    <property type="match status" value="1"/>
</dbReference>
<dbReference type="GO" id="GO:0006406">
    <property type="term" value="P:mRNA export from nucleus"/>
    <property type="evidence" value="ECO:0007669"/>
    <property type="project" value="InterPro"/>
</dbReference>
<dbReference type="GO" id="GO:0003713">
    <property type="term" value="F:transcription coactivator activity"/>
    <property type="evidence" value="ECO:0007669"/>
    <property type="project" value="InterPro"/>
</dbReference>
<dbReference type="Proteomes" id="UP000194236">
    <property type="component" value="Unassembled WGS sequence"/>
</dbReference>
<dbReference type="InterPro" id="IPR038212">
    <property type="entry name" value="TF_EnY2_sf"/>
</dbReference>
<dbReference type="HAMAP" id="MF_03046">
    <property type="entry name" value="ENY2_Sus1"/>
    <property type="match status" value="1"/>
</dbReference>
<sequence>MNVANIEDEEAKFRREAHRYLVESGERDRLVQILNDKLKSCDWHHKVSVCCRELLTECGVDNINFDTLVENITPKATEMVPNDIKREMANIIRST</sequence>
<name>A0A1Y3B1D1_EURMA</name>
<evidence type="ECO:0000313" key="1">
    <source>
        <dbReference type="EMBL" id="OTF73145.1"/>
    </source>
</evidence>
<accession>A0A1Y3B1D1</accession>
<dbReference type="Pfam" id="PF10163">
    <property type="entry name" value="EnY2"/>
    <property type="match status" value="1"/>
</dbReference>
<protein>
    <submittedName>
        <fullName evidence="1">Enhancer of yellow 2 transcription factor-like protein</fullName>
    </submittedName>
</protein>
<evidence type="ECO:0000313" key="2">
    <source>
        <dbReference type="Proteomes" id="UP000194236"/>
    </source>
</evidence>
<dbReference type="PANTHER" id="PTHR12514">
    <property type="entry name" value="ENHANCER OF YELLOW 2 TRANSCRIPTION FACTOR"/>
    <property type="match status" value="1"/>
</dbReference>
<dbReference type="GO" id="GO:0005643">
    <property type="term" value="C:nuclear pore"/>
    <property type="evidence" value="ECO:0007669"/>
    <property type="project" value="InterPro"/>
</dbReference>
<dbReference type="AlphaFoldDB" id="A0A1Y3B1D1"/>
<dbReference type="EMBL" id="MUJZ01052937">
    <property type="protein sequence ID" value="OTF73145.1"/>
    <property type="molecule type" value="Genomic_DNA"/>
</dbReference>
<gene>
    <name evidence="1" type="ORF">BLA29_000849</name>
</gene>
<dbReference type="InterPro" id="IPR018783">
    <property type="entry name" value="TF_ENY2"/>
</dbReference>
<comment type="caution">
    <text evidence="1">The sequence shown here is derived from an EMBL/GenBank/DDBJ whole genome shotgun (WGS) entry which is preliminary data.</text>
</comment>